<evidence type="ECO:0000313" key="2">
    <source>
        <dbReference type="Proteomes" id="UP001599542"/>
    </source>
</evidence>
<evidence type="ECO:0000313" key="1">
    <source>
        <dbReference type="EMBL" id="MFE1353489.1"/>
    </source>
</evidence>
<sequence length="108" mass="12405">MPFDLLRRIAGAHHSNEVMFTFQPSFLVRFAEKNEHHHTAGDAFFGGSGWHDVFRQPSSAKAAYLRNQYRATLKSAGFQHTLAFEMIDEAGHLLYLIFGTRHERGSRR</sequence>
<dbReference type="InterPro" id="IPR031009">
    <property type="entry name" value="Tcm_partner"/>
</dbReference>
<protein>
    <submittedName>
        <fullName evidence="1">Three-Cys-motif partner protein TcmP</fullName>
    </submittedName>
</protein>
<dbReference type="RefSeq" id="WP_380327424.1">
    <property type="nucleotide sequence ID" value="NZ_JBHYPW010000039.1"/>
</dbReference>
<accession>A0ABW6GL74</accession>
<organism evidence="1 2">
    <name type="scientific">Kitasatospora phosalacinea</name>
    <dbReference type="NCBI Taxonomy" id="2065"/>
    <lineage>
        <taxon>Bacteria</taxon>
        <taxon>Bacillati</taxon>
        <taxon>Actinomycetota</taxon>
        <taxon>Actinomycetes</taxon>
        <taxon>Kitasatosporales</taxon>
        <taxon>Streptomycetaceae</taxon>
        <taxon>Kitasatospora</taxon>
    </lineage>
</organism>
<keyword evidence="2" id="KW-1185">Reference proteome</keyword>
<dbReference type="NCBIfam" id="TIGR04474">
    <property type="entry name" value="tcm_partner"/>
    <property type="match status" value="1"/>
</dbReference>
<reference evidence="1 2" key="1">
    <citation type="submission" date="2024-09" db="EMBL/GenBank/DDBJ databases">
        <title>The Natural Products Discovery Center: Release of the First 8490 Sequenced Strains for Exploring Actinobacteria Biosynthetic Diversity.</title>
        <authorList>
            <person name="Kalkreuter E."/>
            <person name="Kautsar S.A."/>
            <person name="Yang D."/>
            <person name="Bader C.D."/>
            <person name="Teijaro C.N."/>
            <person name="Fluegel L."/>
            <person name="Davis C.M."/>
            <person name="Simpson J.R."/>
            <person name="Lauterbach L."/>
            <person name="Steele A.D."/>
            <person name="Gui C."/>
            <person name="Meng S."/>
            <person name="Li G."/>
            <person name="Viehrig K."/>
            <person name="Ye F."/>
            <person name="Su P."/>
            <person name="Kiefer A.F."/>
            <person name="Nichols A."/>
            <person name="Cepeda A.J."/>
            <person name="Yan W."/>
            <person name="Fan B."/>
            <person name="Jiang Y."/>
            <person name="Adhikari A."/>
            <person name="Zheng C.-J."/>
            <person name="Schuster L."/>
            <person name="Cowan T.M."/>
            <person name="Smanski M.J."/>
            <person name="Chevrette M.G."/>
            <person name="De Carvalho L.P.S."/>
            <person name="Shen B."/>
        </authorList>
    </citation>
    <scope>NUCLEOTIDE SEQUENCE [LARGE SCALE GENOMIC DNA]</scope>
    <source>
        <strain evidence="1 2">NPDC058753</strain>
    </source>
</reference>
<gene>
    <name evidence="1" type="primary">tcmP</name>
    <name evidence="1" type="ORF">ACFW6T_16030</name>
</gene>
<dbReference type="EMBL" id="JBHYPX010000029">
    <property type="protein sequence ID" value="MFE1353489.1"/>
    <property type="molecule type" value="Genomic_DNA"/>
</dbReference>
<dbReference type="Proteomes" id="UP001599542">
    <property type="component" value="Unassembled WGS sequence"/>
</dbReference>
<name>A0ABW6GL74_9ACTN</name>
<proteinExistence type="predicted"/>
<comment type="caution">
    <text evidence="1">The sequence shown here is derived from an EMBL/GenBank/DDBJ whole genome shotgun (WGS) entry which is preliminary data.</text>
</comment>